<dbReference type="AlphaFoldDB" id="A0A8T1J5Q5"/>
<protein>
    <submittedName>
        <fullName evidence="2">Uncharacterized protein</fullName>
    </submittedName>
</protein>
<gene>
    <name evidence="2" type="ORF">PC115_g24076</name>
    <name evidence="3" type="ORF">PC117_g27161</name>
</gene>
<dbReference type="Proteomes" id="UP000774804">
    <property type="component" value="Unassembled WGS sequence"/>
</dbReference>
<sequence>MRRWIDNCRLRRKHIGTIRIQVGHHSNRVQQSDAWFVLPVLYQEIKKNRQFPRSLPKSLCSNLTASSGLRSHHES</sequence>
<name>A0A8T1J5Q5_9STRA</name>
<evidence type="ECO:0000313" key="4">
    <source>
        <dbReference type="Proteomes" id="UP000774804"/>
    </source>
</evidence>
<reference evidence="2" key="1">
    <citation type="submission" date="2018-10" db="EMBL/GenBank/DDBJ databases">
        <title>Effector identification in a new, highly contiguous assembly of the strawberry crown rot pathogen Phytophthora cactorum.</title>
        <authorList>
            <person name="Armitage A.D."/>
            <person name="Nellist C.F."/>
            <person name="Bates H."/>
            <person name="Vickerstaff R.J."/>
            <person name="Harrison R.J."/>
        </authorList>
    </citation>
    <scope>NUCLEOTIDE SEQUENCE</scope>
    <source>
        <strain evidence="2">4032</strain>
        <strain evidence="3">4040</strain>
    </source>
</reference>
<dbReference type="EMBL" id="RCMI01002796">
    <property type="protein sequence ID" value="KAG2874761.1"/>
    <property type="molecule type" value="Genomic_DNA"/>
</dbReference>
<dbReference type="Proteomes" id="UP000736787">
    <property type="component" value="Unassembled WGS sequence"/>
</dbReference>
<evidence type="ECO:0000313" key="2">
    <source>
        <dbReference type="EMBL" id="KAG2874761.1"/>
    </source>
</evidence>
<organism evidence="2 4">
    <name type="scientific">Phytophthora cactorum</name>
    <dbReference type="NCBI Taxonomy" id="29920"/>
    <lineage>
        <taxon>Eukaryota</taxon>
        <taxon>Sar</taxon>
        <taxon>Stramenopiles</taxon>
        <taxon>Oomycota</taxon>
        <taxon>Peronosporomycetes</taxon>
        <taxon>Peronosporales</taxon>
        <taxon>Peronosporaceae</taxon>
        <taxon>Phytophthora</taxon>
    </lineage>
</organism>
<accession>A0A8T1J5Q5</accession>
<evidence type="ECO:0000313" key="3">
    <source>
        <dbReference type="EMBL" id="KAG2876969.1"/>
    </source>
</evidence>
<proteinExistence type="predicted"/>
<feature type="compositionally biased region" description="Polar residues" evidence="1">
    <location>
        <begin position="59"/>
        <end position="69"/>
    </location>
</feature>
<feature type="region of interest" description="Disordered" evidence="1">
    <location>
        <begin position="56"/>
        <end position="75"/>
    </location>
</feature>
<dbReference type="EMBL" id="RCMK01003036">
    <property type="protein sequence ID" value="KAG2876969.1"/>
    <property type="molecule type" value="Genomic_DNA"/>
</dbReference>
<comment type="caution">
    <text evidence="2">The sequence shown here is derived from an EMBL/GenBank/DDBJ whole genome shotgun (WGS) entry which is preliminary data.</text>
</comment>
<evidence type="ECO:0000256" key="1">
    <source>
        <dbReference type="SAM" id="MobiDB-lite"/>
    </source>
</evidence>